<protein>
    <submittedName>
        <fullName evidence="1">Polynucleotide phosphatase/kinase</fullName>
    </submittedName>
</protein>
<keyword evidence="2" id="KW-1185">Reference proteome</keyword>
<comment type="caution">
    <text evidence="1">The sequence shown here is derived from an EMBL/GenBank/DDBJ whole genome shotgun (WGS) entry which is preliminary data.</text>
</comment>
<keyword evidence="1" id="KW-0808">Transferase</keyword>
<dbReference type="EMBL" id="PITI01000913">
    <property type="protein sequence ID" value="TBU03506.1"/>
    <property type="molecule type" value="Genomic_DNA"/>
</dbReference>
<evidence type="ECO:0000313" key="1">
    <source>
        <dbReference type="EMBL" id="TBU03506.1"/>
    </source>
</evidence>
<keyword evidence="1" id="KW-0418">Kinase</keyword>
<gene>
    <name evidence="1" type="ORF">CWI36_0913p0010</name>
</gene>
<dbReference type="PANTHER" id="PTHR12083">
    <property type="entry name" value="BIFUNCTIONAL POLYNUCLEOTIDE PHOSPHATASE/KINASE"/>
    <property type="match status" value="1"/>
</dbReference>
<dbReference type="VEuPathDB" id="MicrosporidiaDB:CWI39_0538p0010"/>
<name>A0A4Q9L843_9MICR</name>
<dbReference type="Pfam" id="PF08645">
    <property type="entry name" value="PNK3P"/>
    <property type="match status" value="1"/>
</dbReference>
<dbReference type="NCBIfam" id="TIGR01662">
    <property type="entry name" value="HAD-SF-IIIA"/>
    <property type="match status" value="1"/>
</dbReference>
<sequence length="342" mass="40194">MILDNLLIVKNYDKDFKKYVKIAAFDLDNTIINNLPNRAAEDERGWVFRYKNVISKMNNLHTEGYLVAILSNQSGLILAGTVSKFKRKIKRIMKNFNFPVIFIAALYKDFYRKPSIGMFNFLVEYHILDGNIDHKNSFYVGDAAGRSHLPFNDHSDCDIKFAYNANIEFYTPEEFFDEQPKSHKNIEFFKIDSYRNEISFDTKNFINFDIVFVYGNAVKYCGKTHFSKKYFQNFSILRNPQGISKTHEKIIFFDVYDENLIKKIIRNRKIQNIGVFHLSYDKKVLKYLKRLGELSGKKSESLIENCNENFSSFFDIPIISVPFIFDDTDFSPELRKISQLQL</sequence>
<dbReference type="InterPro" id="IPR036412">
    <property type="entry name" value="HAD-like_sf"/>
</dbReference>
<dbReference type="InterPro" id="IPR006549">
    <property type="entry name" value="HAD-SF_hydro_IIIA"/>
</dbReference>
<dbReference type="Proteomes" id="UP000291404">
    <property type="component" value="Unassembled WGS sequence"/>
</dbReference>
<dbReference type="GO" id="GO:0046403">
    <property type="term" value="F:polynucleotide 3'-phosphatase activity"/>
    <property type="evidence" value="ECO:0007669"/>
    <property type="project" value="TreeGrafter"/>
</dbReference>
<dbReference type="PANTHER" id="PTHR12083:SF9">
    <property type="entry name" value="BIFUNCTIONAL POLYNUCLEOTIDE PHOSPHATASE_KINASE"/>
    <property type="match status" value="1"/>
</dbReference>
<dbReference type="Gene3D" id="3.40.50.1000">
    <property type="entry name" value="HAD superfamily/HAD-like"/>
    <property type="match status" value="1"/>
</dbReference>
<organism evidence="1 2">
    <name type="scientific">Hamiltosporidium magnivora</name>
    <dbReference type="NCBI Taxonomy" id="148818"/>
    <lineage>
        <taxon>Eukaryota</taxon>
        <taxon>Fungi</taxon>
        <taxon>Fungi incertae sedis</taxon>
        <taxon>Microsporidia</taxon>
        <taxon>Dubosqiidae</taxon>
        <taxon>Hamiltosporidium</taxon>
    </lineage>
</organism>
<dbReference type="InterPro" id="IPR023214">
    <property type="entry name" value="HAD_sf"/>
</dbReference>
<dbReference type="SUPFAM" id="SSF56784">
    <property type="entry name" value="HAD-like"/>
    <property type="match status" value="1"/>
</dbReference>
<dbReference type="GO" id="GO:0046404">
    <property type="term" value="F:ATP-dependent polydeoxyribonucleotide 5'-hydroxyl-kinase activity"/>
    <property type="evidence" value="ECO:0007669"/>
    <property type="project" value="TreeGrafter"/>
</dbReference>
<proteinExistence type="predicted"/>
<dbReference type="VEuPathDB" id="MicrosporidiaDB:CWI36_0913p0010"/>
<accession>A0A4Q9L843</accession>
<dbReference type="STRING" id="148818.A0A4Q9L843"/>
<dbReference type="InterPro" id="IPR006551">
    <property type="entry name" value="Polynucleotide_phosphatase"/>
</dbReference>
<reference evidence="1 2" key="1">
    <citation type="submission" date="2017-12" db="EMBL/GenBank/DDBJ databases">
        <authorList>
            <person name="Pombert J.-F."/>
            <person name="Haag K.L."/>
            <person name="Ebert D."/>
        </authorList>
    </citation>
    <scope>NUCLEOTIDE SEQUENCE [LARGE SCALE GENOMIC DNA]</scope>
    <source>
        <strain evidence="1">BE-OM-2</strain>
    </source>
</reference>
<dbReference type="GO" id="GO:0006281">
    <property type="term" value="P:DNA repair"/>
    <property type="evidence" value="ECO:0007669"/>
    <property type="project" value="TreeGrafter"/>
</dbReference>
<dbReference type="NCBIfam" id="TIGR01664">
    <property type="entry name" value="DNA-3'-Pase"/>
    <property type="match status" value="1"/>
</dbReference>
<dbReference type="GO" id="GO:0003690">
    <property type="term" value="F:double-stranded DNA binding"/>
    <property type="evidence" value="ECO:0007669"/>
    <property type="project" value="TreeGrafter"/>
</dbReference>
<evidence type="ECO:0000313" key="2">
    <source>
        <dbReference type="Proteomes" id="UP000291404"/>
    </source>
</evidence>
<dbReference type="AlphaFoldDB" id="A0A4Q9L843"/>
<dbReference type="InterPro" id="IPR013954">
    <property type="entry name" value="PNK3P"/>
</dbReference>